<reference evidence="3" key="1">
    <citation type="submission" date="2022-12" db="EMBL/GenBank/DDBJ databases">
        <authorList>
            <person name="Webb A."/>
        </authorList>
    </citation>
    <scope>NUCLEOTIDE SEQUENCE</scope>
    <source>
        <strain evidence="3">Hp1</strain>
    </source>
</reference>
<feature type="signal peptide" evidence="2">
    <location>
        <begin position="1"/>
        <end position="17"/>
    </location>
</feature>
<protein>
    <recommendedName>
        <fullName evidence="5">DOMON domain-containing protein</fullName>
    </recommendedName>
</protein>
<sequence>MAPVVTLLLLWIVAVAAQQPLTHTYTALTLPVTLSQGQVTNTFHRLSVPKGPIAVYRFQAEVVEKDAAGSVVPVPTYDAYLHHHVVGSTHKQYDAMKSRHAPMKPTNFSRSVAFGAGTECRGTPQEFDFPYAFMTVDGEDEWLANVHIINTRNMPRARAHRCLECPCTSEDTITADAVNGLQFRAHSCNAQLVSEENTACAAETYHGGLRCCKDAELCVERDEVAVDDTASAATYFLRYSLQYAAIVPQNRPLYLAACCDASGDLEHMGNVEYDVPVCDPDTHPGCVHTLATRQRLDNGSIPLFAYRPHASEPEREVELVYAVGHQHRGGLGIQLYDDATGDLLCASVPEYGSGTEPGNEDGYVISMSTCTFDPPRRMRTTDIVRIVALYNNTVPHTGVMSLMYLALSDIPLDDSAAVGLSATRSGSNSWGWLMLSVVAAAAVACAVAWTVAMRWKYRSGYTSLGPQPK</sequence>
<keyword evidence="1" id="KW-0472">Membrane</keyword>
<evidence type="ECO:0000313" key="4">
    <source>
        <dbReference type="Proteomes" id="UP001162031"/>
    </source>
</evidence>
<keyword evidence="1" id="KW-0812">Transmembrane</keyword>
<evidence type="ECO:0000313" key="3">
    <source>
        <dbReference type="EMBL" id="CAI5734116.1"/>
    </source>
</evidence>
<accession>A0AAV0UAS7</accession>
<keyword evidence="4" id="KW-1185">Reference proteome</keyword>
<dbReference type="PANTHER" id="PTHR33390:SF1">
    <property type="entry name" value="STRESS UP-REGULATED NOD 19 PROTEIN"/>
    <property type="match status" value="1"/>
</dbReference>
<comment type="caution">
    <text evidence="3">The sequence shown here is derived from an EMBL/GenBank/DDBJ whole genome shotgun (WGS) entry which is preliminary data.</text>
</comment>
<keyword evidence="2" id="KW-0732">Signal</keyword>
<gene>
    <name evidence="3" type="ORF">HBR001_LOCUS6057</name>
</gene>
<dbReference type="PANTHER" id="PTHR33390">
    <property type="entry name" value="STRESS UP-REGULATED NOD 19 PROTEIN"/>
    <property type="match status" value="1"/>
</dbReference>
<dbReference type="Pfam" id="PF07712">
    <property type="entry name" value="SURNod19"/>
    <property type="match status" value="1"/>
</dbReference>
<dbReference type="Proteomes" id="UP001162031">
    <property type="component" value="Unassembled WGS sequence"/>
</dbReference>
<dbReference type="AlphaFoldDB" id="A0AAV0UAS7"/>
<evidence type="ECO:0008006" key="5">
    <source>
        <dbReference type="Google" id="ProtNLM"/>
    </source>
</evidence>
<name>A0AAV0UAS7_HYABA</name>
<feature type="chain" id="PRO_5043920056" description="DOMON domain-containing protein" evidence="2">
    <location>
        <begin position="18"/>
        <end position="469"/>
    </location>
</feature>
<proteinExistence type="predicted"/>
<organism evidence="3 4">
    <name type="scientific">Hyaloperonospora brassicae</name>
    <name type="common">Brassica downy mildew</name>
    <name type="synonym">Peronospora brassicae</name>
    <dbReference type="NCBI Taxonomy" id="162125"/>
    <lineage>
        <taxon>Eukaryota</taxon>
        <taxon>Sar</taxon>
        <taxon>Stramenopiles</taxon>
        <taxon>Oomycota</taxon>
        <taxon>Peronosporomycetes</taxon>
        <taxon>Peronosporales</taxon>
        <taxon>Peronosporaceae</taxon>
        <taxon>Hyaloperonospora</taxon>
    </lineage>
</organism>
<feature type="transmembrane region" description="Helical" evidence="1">
    <location>
        <begin position="430"/>
        <end position="452"/>
    </location>
</feature>
<dbReference type="InterPro" id="IPR011692">
    <property type="entry name" value="Stress_up-reg_Nod19"/>
</dbReference>
<evidence type="ECO:0000256" key="2">
    <source>
        <dbReference type="SAM" id="SignalP"/>
    </source>
</evidence>
<dbReference type="EMBL" id="CANTFL010001211">
    <property type="protein sequence ID" value="CAI5734116.1"/>
    <property type="molecule type" value="Genomic_DNA"/>
</dbReference>
<keyword evidence="1" id="KW-1133">Transmembrane helix</keyword>
<evidence type="ECO:0000256" key="1">
    <source>
        <dbReference type="SAM" id="Phobius"/>
    </source>
</evidence>